<dbReference type="EMBL" id="CP140152">
    <property type="protein sequence ID" value="WQH03164.1"/>
    <property type="molecule type" value="Genomic_DNA"/>
</dbReference>
<dbReference type="RefSeq" id="WP_019924867.1">
    <property type="nucleotide sequence ID" value="NZ_CP140152.1"/>
</dbReference>
<proteinExistence type="predicted"/>
<name>A0ABZ0XTU7_9BURK</name>
<evidence type="ECO:0000313" key="3">
    <source>
        <dbReference type="Proteomes" id="UP001326110"/>
    </source>
</evidence>
<keyword evidence="3" id="KW-1185">Reference proteome</keyword>
<feature type="signal peptide" evidence="1">
    <location>
        <begin position="1"/>
        <end position="21"/>
    </location>
</feature>
<evidence type="ECO:0000313" key="2">
    <source>
        <dbReference type="EMBL" id="WQH03164.1"/>
    </source>
</evidence>
<evidence type="ECO:0000256" key="1">
    <source>
        <dbReference type="SAM" id="SignalP"/>
    </source>
</evidence>
<accession>A0ABZ0XTU7</accession>
<organism evidence="2 3">
    <name type="scientific">Duganella zoogloeoides</name>
    <dbReference type="NCBI Taxonomy" id="75659"/>
    <lineage>
        <taxon>Bacteria</taxon>
        <taxon>Pseudomonadati</taxon>
        <taxon>Pseudomonadota</taxon>
        <taxon>Betaproteobacteria</taxon>
        <taxon>Burkholderiales</taxon>
        <taxon>Oxalobacteraceae</taxon>
        <taxon>Telluria group</taxon>
        <taxon>Duganella</taxon>
    </lineage>
</organism>
<dbReference type="Proteomes" id="UP001326110">
    <property type="component" value="Chromosome"/>
</dbReference>
<feature type="chain" id="PRO_5046409476" evidence="1">
    <location>
        <begin position="22"/>
        <end position="343"/>
    </location>
</feature>
<sequence>MINPRYAPALALALVCGAAHASASAGHFTFKDWEVACDNTRRCEAAGYQKEDAAEPVVLALARDAGATASVSLKLSPYTDDDAKLGPLTVQVGQTTVRGLRADVELTPEHVARLLPLLLNAESAKISAGKRSWTLSLAGLKAALLKLDDVQGRVGTPTALAMPGTKPASAVLPPLPAPQVKQLPAVATRKEDGKLLPSIVKTLKHGGCESPVDIADGERQNELHRLSATQVLLVLECGRGAYQSSFELWTANDKAPYAPKPVKLPDANGRRDAYLMNPGFDNNQLTSFGKGRGIGDCNVSATWAWTVTGFQLIEASSGQLCRGIPGGYPLRDYTATVIHPAGK</sequence>
<dbReference type="GeneID" id="43166376"/>
<gene>
    <name evidence="2" type="ORF">SR858_19155</name>
</gene>
<protein>
    <submittedName>
        <fullName evidence="2">DUF1176 domain-containing protein</fullName>
    </submittedName>
</protein>
<dbReference type="InterPro" id="IPR009560">
    <property type="entry name" value="DUF1176"/>
</dbReference>
<dbReference type="Pfam" id="PF06674">
    <property type="entry name" value="DUF1176"/>
    <property type="match status" value="1"/>
</dbReference>
<reference evidence="2 3" key="1">
    <citation type="submission" date="2023-11" db="EMBL/GenBank/DDBJ databases">
        <title>MicrobeMod: A computational toolkit for identifying prokaryotic methylation and restriction-modification with nanopore sequencing.</title>
        <authorList>
            <person name="Crits-Christoph A."/>
            <person name="Kang S.C."/>
            <person name="Lee H."/>
            <person name="Ostrov N."/>
        </authorList>
    </citation>
    <scope>NUCLEOTIDE SEQUENCE [LARGE SCALE GENOMIC DNA]</scope>
    <source>
        <strain evidence="2 3">ATCC 25935</strain>
    </source>
</reference>
<keyword evidence="1" id="KW-0732">Signal</keyword>